<feature type="compositionally biased region" description="Polar residues" evidence="1">
    <location>
        <begin position="462"/>
        <end position="477"/>
    </location>
</feature>
<gene>
    <name evidence="2" type="ORF">PV07_07681</name>
</gene>
<feature type="compositionally biased region" description="Polar residues" evidence="1">
    <location>
        <begin position="314"/>
        <end position="334"/>
    </location>
</feature>
<feature type="region of interest" description="Disordered" evidence="1">
    <location>
        <begin position="130"/>
        <end position="150"/>
    </location>
</feature>
<sequence length="720" mass="78888">MARQPDPASLSARSRHSFVSAIPRPKSGSSRHATPAGARRDRRDSAAGTSLLNIPRTHRKSWQPEDSLPPSSFRISQPQVATPSRESLLPYKQRSHHDLSGTQQQLYIRNMSTHSLGGHDTVAAQDHLKQGSSTTALPKSKTMSSLLSSPRDTITRRRLLQPLEPPLPRTQTLGNISCFGPPHETPSPRKPTSVTLSPPEQHHDNASQLNITDALIESRMTEKETDLMIQVQREAAINRARLRNACQHRNPLECALSSQSLRSPAERAPTLKLSLNDVANTQRLEGMKRTSSSGRLLFINSTLANKNWRDSDIPTSTTMTTSIGSVSSSNPSQHSDNDPRHVYVAEDGSYWTGRYMSLCDRFRTKELNRPSQSPSESTEKKIDHLFENSEKVRMNSALNELKEHCKTEEALTSFEDFENILLKKLGISRQSLHRAGSLAFGGKEAEKKLTTSGSNGFKPFSLNRSTSPGNMSTPTSRISSVNAEAVLIDTSKAFYGDGTMTKSKTTGNLASLIPLIPKRQYVIASNSSPKSNTVQLASHRRKASYFDCSPETRAKAMREREERASRRAAEAHRRSNSQMPSLTVVRSRGGSRDQASSSKAVKISGPVQPQFSSSCSKVDGSGAVTSSLSAAMLESGHGRPPQSTVSKTLPSRVELVEVPGGGKEKVVKSRRKAERQTSGERVKTLFGAGMREVKKMGRRVSGMSWPGSSDELVPPRSGSK</sequence>
<accession>A0A0D2CWJ1</accession>
<dbReference type="RefSeq" id="XP_016248205.1">
    <property type="nucleotide sequence ID" value="XM_016394786.1"/>
</dbReference>
<proteinExistence type="predicted"/>
<dbReference type="Proteomes" id="UP000054466">
    <property type="component" value="Unassembled WGS sequence"/>
</dbReference>
<feature type="region of interest" description="Disordered" evidence="1">
    <location>
        <begin position="450"/>
        <end position="477"/>
    </location>
</feature>
<dbReference type="AlphaFoldDB" id="A0A0D2CWJ1"/>
<organism evidence="2 3">
    <name type="scientific">Cladophialophora immunda</name>
    <dbReference type="NCBI Taxonomy" id="569365"/>
    <lineage>
        <taxon>Eukaryota</taxon>
        <taxon>Fungi</taxon>
        <taxon>Dikarya</taxon>
        <taxon>Ascomycota</taxon>
        <taxon>Pezizomycotina</taxon>
        <taxon>Eurotiomycetes</taxon>
        <taxon>Chaetothyriomycetidae</taxon>
        <taxon>Chaetothyriales</taxon>
        <taxon>Herpotrichiellaceae</taxon>
        <taxon>Cladophialophora</taxon>
    </lineage>
</organism>
<feature type="region of interest" description="Disordered" evidence="1">
    <location>
        <begin position="697"/>
        <end position="720"/>
    </location>
</feature>
<evidence type="ECO:0000256" key="1">
    <source>
        <dbReference type="SAM" id="MobiDB-lite"/>
    </source>
</evidence>
<feature type="region of interest" description="Disordered" evidence="1">
    <location>
        <begin position="164"/>
        <end position="205"/>
    </location>
</feature>
<reference evidence="2 3" key="1">
    <citation type="submission" date="2015-01" db="EMBL/GenBank/DDBJ databases">
        <title>The Genome Sequence of Cladophialophora immunda CBS83496.</title>
        <authorList>
            <consortium name="The Broad Institute Genomics Platform"/>
            <person name="Cuomo C."/>
            <person name="de Hoog S."/>
            <person name="Gorbushina A."/>
            <person name="Stielow B."/>
            <person name="Teixiera M."/>
            <person name="Abouelleil A."/>
            <person name="Chapman S.B."/>
            <person name="Priest M."/>
            <person name="Young S.K."/>
            <person name="Wortman J."/>
            <person name="Nusbaum C."/>
            <person name="Birren B."/>
        </authorList>
    </citation>
    <scope>NUCLEOTIDE SEQUENCE [LARGE SCALE GENOMIC DNA]</scope>
    <source>
        <strain evidence="2 3">CBS 83496</strain>
    </source>
</reference>
<dbReference type="GeneID" id="27346875"/>
<dbReference type="VEuPathDB" id="FungiDB:PV07_07681"/>
<evidence type="ECO:0000313" key="2">
    <source>
        <dbReference type="EMBL" id="KIW27989.1"/>
    </source>
</evidence>
<feature type="compositionally biased region" description="Polar residues" evidence="1">
    <location>
        <begin position="607"/>
        <end position="616"/>
    </location>
</feature>
<feature type="region of interest" description="Disordered" evidence="1">
    <location>
        <begin position="314"/>
        <end position="339"/>
    </location>
</feature>
<feature type="compositionally biased region" description="Polar residues" evidence="1">
    <location>
        <begin position="69"/>
        <end position="85"/>
    </location>
</feature>
<feature type="compositionally biased region" description="Basic and acidic residues" evidence="1">
    <location>
        <begin position="552"/>
        <end position="573"/>
    </location>
</feature>
<feature type="region of interest" description="Disordered" evidence="1">
    <location>
        <begin position="1"/>
        <end position="100"/>
    </location>
</feature>
<keyword evidence="3" id="KW-1185">Reference proteome</keyword>
<protein>
    <submittedName>
        <fullName evidence="2">Uncharacterized protein</fullName>
    </submittedName>
</protein>
<evidence type="ECO:0000313" key="3">
    <source>
        <dbReference type="Proteomes" id="UP000054466"/>
    </source>
</evidence>
<name>A0A0D2CWJ1_9EURO</name>
<dbReference type="OrthoDB" id="3557758at2759"/>
<dbReference type="EMBL" id="KN847043">
    <property type="protein sequence ID" value="KIW27989.1"/>
    <property type="molecule type" value="Genomic_DNA"/>
</dbReference>
<dbReference type="HOGENOM" id="CLU_024696_0_0_1"/>
<feature type="region of interest" description="Disordered" evidence="1">
    <location>
        <begin position="552"/>
        <end position="621"/>
    </location>
</feature>